<feature type="signal peptide" evidence="1">
    <location>
        <begin position="1"/>
        <end position="16"/>
    </location>
</feature>
<proteinExistence type="predicted"/>
<keyword evidence="1" id="KW-0732">Signal</keyword>
<sequence>MMKLGILLVLWTLLSAVDVDAKLPNVCCIACWPLVQEWRACWHHSEPIACKYVNTILITSCLRQKCNDIELAIALEERKIGIHQLIEESINNSYNNHGPDYDYEI</sequence>
<evidence type="ECO:0000313" key="3">
    <source>
        <dbReference type="Proteomes" id="UP001497525"/>
    </source>
</evidence>
<reference evidence="2" key="1">
    <citation type="submission" date="2024-06" db="EMBL/GenBank/DDBJ databases">
        <authorList>
            <person name="Liu X."/>
            <person name="Lenzi L."/>
            <person name="Haldenby T S."/>
            <person name="Uol C."/>
        </authorList>
    </citation>
    <scope>NUCLEOTIDE SEQUENCE</scope>
</reference>
<dbReference type="Proteomes" id="UP001497525">
    <property type="component" value="Unassembled WGS sequence"/>
</dbReference>
<organism evidence="2 3">
    <name type="scientific">Calicophoron daubneyi</name>
    <name type="common">Rumen fluke</name>
    <name type="synonym">Paramphistomum daubneyi</name>
    <dbReference type="NCBI Taxonomy" id="300641"/>
    <lineage>
        <taxon>Eukaryota</taxon>
        <taxon>Metazoa</taxon>
        <taxon>Spiralia</taxon>
        <taxon>Lophotrochozoa</taxon>
        <taxon>Platyhelminthes</taxon>
        <taxon>Trematoda</taxon>
        <taxon>Digenea</taxon>
        <taxon>Plagiorchiida</taxon>
        <taxon>Pronocephalata</taxon>
        <taxon>Paramphistomoidea</taxon>
        <taxon>Paramphistomidae</taxon>
        <taxon>Calicophoron</taxon>
    </lineage>
</organism>
<evidence type="ECO:0000256" key="1">
    <source>
        <dbReference type="SAM" id="SignalP"/>
    </source>
</evidence>
<comment type="caution">
    <text evidence="2">The sequence shown here is derived from an EMBL/GenBank/DDBJ whole genome shotgun (WGS) entry which is preliminary data.</text>
</comment>
<protein>
    <submittedName>
        <fullName evidence="2">Uncharacterized protein</fullName>
    </submittedName>
</protein>
<evidence type="ECO:0000313" key="2">
    <source>
        <dbReference type="EMBL" id="CAL5134808.1"/>
    </source>
</evidence>
<accession>A0AAV2TEB5</accession>
<dbReference type="AlphaFoldDB" id="A0AAV2TEB5"/>
<dbReference type="EMBL" id="CAXLJL010000223">
    <property type="protein sequence ID" value="CAL5134808.1"/>
    <property type="molecule type" value="Genomic_DNA"/>
</dbReference>
<gene>
    <name evidence="2" type="ORF">CDAUBV1_LOCUS8770</name>
</gene>
<name>A0AAV2TEB5_CALDB</name>
<feature type="chain" id="PRO_5043315408" evidence="1">
    <location>
        <begin position="17"/>
        <end position="105"/>
    </location>
</feature>